<feature type="transmembrane region" description="Helical" evidence="6">
    <location>
        <begin position="126"/>
        <end position="146"/>
    </location>
</feature>
<evidence type="ECO:0000259" key="7">
    <source>
        <dbReference type="Pfam" id="PF12823"/>
    </source>
</evidence>
<dbReference type="Pfam" id="PF12823">
    <property type="entry name" value="DUF3817"/>
    <property type="match status" value="1"/>
</dbReference>
<dbReference type="NCBIfam" id="TIGR03954">
    <property type="entry name" value="integ_memb_HG"/>
    <property type="match status" value="1"/>
</dbReference>
<keyword evidence="3 6" id="KW-0812">Transmembrane</keyword>
<keyword evidence="9" id="KW-1185">Reference proteome</keyword>
<feature type="transmembrane region" description="Helical" evidence="6">
    <location>
        <begin position="6"/>
        <end position="27"/>
    </location>
</feature>
<feature type="transmembrane region" description="Helical" evidence="6">
    <location>
        <begin position="39"/>
        <end position="60"/>
    </location>
</feature>
<comment type="caution">
    <text evidence="8">The sequence shown here is derived from an EMBL/GenBank/DDBJ whole genome shotgun (WGS) entry which is preliminary data.</text>
</comment>
<sequence length="160" mass="17898">MSPKKLHRLAAWLEMATWTLLILAMILKYSGVSDAFVPVAGPIHGFGFLCFAAITVILWINNRWPFWLGVLGLIVSVIPYGALPFTVWADRAGRLEGDFRFRDTTAEEQPTTLPDRALAQLMRHPVRMIIIILVVLAIIFTVLLNLGQPYDPDALVDQVS</sequence>
<dbReference type="PANTHER" id="PTHR40077:SF1">
    <property type="entry name" value="MEMBRANE PROTEIN"/>
    <property type="match status" value="1"/>
</dbReference>
<dbReference type="Proteomes" id="UP001180840">
    <property type="component" value="Unassembled WGS sequence"/>
</dbReference>
<evidence type="ECO:0000256" key="4">
    <source>
        <dbReference type="ARBA" id="ARBA00022989"/>
    </source>
</evidence>
<evidence type="ECO:0000256" key="6">
    <source>
        <dbReference type="SAM" id="Phobius"/>
    </source>
</evidence>
<keyword evidence="2" id="KW-1003">Cell membrane</keyword>
<evidence type="ECO:0000256" key="3">
    <source>
        <dbReference type="ARBA" id="ARBA00022692"/>
    </source>
</evidence>
<evidence type="ECO:0000256" key="2">
    <source>
        <dbReference type="ARBA" id="ARBA00022475"/>
    </source>
</evidence>
<protein>
    <submittedName>
        <fullName evidence="8">Integral membrane protein</fullName>
    </submittedName>
</protein>
<proteinExistence type="predicted"/>
<dbReference type="InterPro" id="IPR023845">
    <property type="entry name" value="DUF3817_TM"/>
</dbReference>
<dbReference type="EMBL" id="JAVDXZ010000001">
    <property type="protein sequence ID" value="MDR7329467.1"/>
    <property type="molecule type" value="Genomic_DNA"/>
</dbReference>
<keyword evidence="5 6" id="KW-0472">Membrane</keyword>
<dbReference type="RefSeq" id="WP_290194243.1">
    <property type="nucleotide sequence ID" value="NZ_CP047654.1"/>
</dbReference>
<dbReference type="PANTHER" id="PTHR40077">
    <property type="entry name" value="MEMBRANE PROTEIN-RELATED"/>
    <property type="match status" value="1"/>
</dbReference>
<feature type="domain" description="DUF3817" evidence="7">
    <location>
        <begin position="5"/>
        <end position="91"/>
    </location>
</feature>
<feature type="transmembrane region" description="Helical" evidence="6">
    <location>
        <begin position="66"/>
        <end position="89"/>
    </location>
</feature>
<evidence type="ECO:0000313" key="9">
    <source>
        <dbReference type="Proteomes" id="UP001180840"/>
    </source>
</evidence>
<comment type="subcellular location">
    <subcellularLocation>
        <location evidence="1">Cell membrane</location>
        <topology evidence="1">Multi-pass membrane protein</topology>
    </subcellularLocation>
</comment>
<name>A0ABU1ZX03_9CORY</name>
<keyword evidence="4 6" id="KW-1133">Transmembrane helix</keyword>
<evidence type="ECO:0000256" key="5">
    <source>
        <dbReference type="ARBA" id="ARBA00023136"/>
    </source>
</evidence>
<gene>
    <name evidence="8" type="ORF">J2S39_001143</name>
</gene>
<organism evidence="8 9">
    <name type="scientific">Corynebacterium guangdongense</name>
    <dbReference type="NCBI Taxonomy" id="1783348"/>
    <lineage>
        <taxon>Bacteria</taxon>
        <taxon>Bacillati</taxon>
        <taxon>Actinomycetota</taxon>
        <taxon>Actinomycetes</taxon>
        <taxon>Mycobacteriales</taxon>
        <taxon>Corynebacteriaceae</taxon>
        <taxon>Corynebacterium</taxon>
    </lineage>
</organism>
<evidence type="ECO:0000256" key="1">
    <source>
        <dbReference type="ARBA" id="ARBA00004651"/>
    </source>
</evidence>
<accession>A0ABU1ZX03</accession>
<reference evidence="8" key="1">
    <citation type="submission" date="2023-07" db="EMBL/GenBank/DDBJ databases">
        <title>Sequencing the genomes of 1000 actinobacteria strains.</title>
        <authorList>
            <person name="Klenk H.-P."/>
        </authorList>
    </citation>
    <scope>NUCLEOTIDE SEQUENCE</scope>
    <source>
        <strain evidence="8">DSM 107476</strain>
    </source>
</reference>
<evidence type="ECO:0000313" key="8">
    <source>
        <dbReference type="EMBL" id="MDR7329467.1"/>
    </source>
</evidence>